<evidence type="ECO:0000313" key="2">
    <source>
        <dbReference type="EMBL" id="SDM54101.1"/>
    </source>
</evidence>
<keyword evidence="1" id="KW-0472">Membrane</keyword>
<evidence type="ECO:0000313" key="3">
    <source>
        <dbReference type="Proteomes" id="UP000199182"/>
    </source>
</evidence>
<name>A0A1G9U2I2_9FIRM</name>
<keyword evidence="3" id="KW-1185">Reference proteome</keyword>
<gene>
    <name evidence="2" type="ORF">SAMN05192585_10153</name>
</gene>
<feature type="transmembrane region" description="Helical" evidence="1">
    <location>
        <begin position="6"/>
        <end position="24"/>
    </location>
</feature>
<feature type="transmembrane region" description="Helical" evidence="1">
    <location>
        <begin position="36"/>
        <end position="59"/>
    </location>
</feature>
<protein>
    <submittedName>
        <fullName evidence="2">Phage holin family Hol44, holin superfamily V</fullName>
    </submittedName>
</protein>
<sequence length="98" mass="10561">MSDYTSFIKPELLILIPVLYFIGLGLKKSENIKDKYIPISLGGIGIVLAIIWVLATTAVAGFQDVLLAVFTGLTQGVLCAAGSVYFNEAAIKQPKKEE</sequence>
<keyword evidence="1" id="KW-0812">Transmembrane</keyword>
<dbReference type="RefSeq" id="WP_341465388.1">
    <property type="nucleotide sequence ID" value="NZ_FNID01000001.1"/>
</dbReference>
<dbReference type="InterPro" id="IPR032111">
    <property type="entry name" value="Clostridium_phage_holin"/>
</dbReference>
<dbReference type="STRING" id="258515.SAMN05192585_10153"/>
<dbReference type="Proteomes" id="UP000199182">
    <property type="component" value="Unassembled WGS sequence"/>
</dbReference>
<keyword evidence="1" id="KW-1133">Transmembrane helix</keyword>
<dbReference type="AlphaFoldDB" id="A0A1G9U2I2"/>
<proteinExistence type="predicted"/>
<reference evidence="2 3" key="1">
    <citation type="submission" date="2016-10" db="EMBL/GenBank/DDBJ databases">
        <authorList>
            <person name="de Groot N.N."/>
        </authorList>
    </citation>
    <scope>NUCLEOTIDE SEQUENCE [LARGE SCALE GENOMIC DNA]</scope>
    <source>
        <strain evidence="2 3">CGMCC 1.5012</strain>
    </source>
</reference>
<feature type="transmembrane region" description="Helical" evidence="1">
    <location>
        <begin position="65"/>
        <end position="86"/>
    </location>
</feature>
<dbReference type="EMBL" id="FNID01000001">
    <property type="protein sequence ID" value="SDM54101.1"/>
    <property type="molecule type" value="Genomic_DNA"/>
</dbReference>
<organism evidence="2 3">
    <name type="scientific">Acetanaerobacterium elongatum</name>
    <dbReference type="NCBI Taxonomy" id="258515"/>
    <lineage>
        <taxon>Bacteria</taxon>
        <taxon>Bacillati</taxon>
        <taxon>Bacillota</taxon>
        <taxon>Clostridia</taxon>
        <taxon>Eubacteriales</taxon>
        <taxon>Oscillospiraceae</taxon>
        <taxon>Acetanaerobacterium</taxon>
    </lineage>
</organism>
<dbReference type="Pfam" id="PF16079">
    <property type="entry name" value="Phage_holin_5_2"/>
    <property type="match status" value="1"/>
</dbReference>
<accession>A0A1G9U2I2</accession>
<evidence type="ECO:0000256" key="1">
    <source>
        <dbReference type="SAM" id="Phobius"/>
    </source>
</evidence>